<evidence type="ECO:0000313" key="3">
    <source>
        <dbReference type="Proteomes" id="UP001374535"/>
    </source>
</evidence>
<protein>
    <submittedName>
        <fullName evidence="2">Uncharacterized protein</fullName>
    </submittedName>
</protein>
<feature type="region of interest" description="Disordered" evidence="1">
    <location>
        <begin position="1"/>
        <end position="63"/>
    </location>
</feature>
<proteinExistence type="predicted"/>
<dbReference type="Proteomes" id="UP001374535">
    <property type="component" value="Chromosome 9"/>
</dbReference>
<dbReference type="AlphaFoldDB" id="A0AAQ3MXW6"/>
<name>A0AAQ3MXW6_VIGMU</name>
<sequence length="167" mass="18921">MGVRKQKLGCRKHKLVSPNSFPKKHSKTSNPLGHVAIHHQDRRRRHGGNHQEPCRRCSRSTSRKTFLHQRPRMSRFLEIPGEATIVRPCSAKLWPLSAAPITTGKFTGVRATLSFAPLIQRRLLIKWVELGEVERPKPFDPSLKGNISPSREFPLVQRSDNLGAEIG</sequence>
<feature type="compositionally biased region" description="Basic residues" evidence="1">
    <location>
        <begin position="36"/>
        <end position="48"/>
    </location>
</feature>
<evidence type="ECO:0000313" key="2">
    <source>
        <dbReference type="EMBL" id="WVY99052.1"/>
    </source>
</evidence>
<evidence type="ECO:0000256" key="1">
    <source>
        <dbReference type="SAM" id="MobiDB-lite"/>
    </source>
</evidence>
<dbReference type="EMBL" id="CP144692">
    <property type="protein sequence ID" value="WVY99052.1"/>
    <property type="molecule type" value="Genomic_DNA"/>
</dbReference>
<accession>A0AAQ3MXW6</accession>
<organism evidence="2 3">
    <name type="scientific">Vigna mungo</name>
    <name type="common">Black gram</name>
    <name type="synonym">Phaseolus mungo</name>
    <dbReference type="NCBI Taxonomy" id="3915"/>
    <lineage>
        <taxon>Eukaryota</taxon>
        <taxon>Viridiplantae</taxon>
        <taxon>Streptophyta</taxon>
        <taxon>Embryophyta</taxon>
        <taxon>Tracheophyta</taxon>
        <taxon>Spermatophyta</taxon>
        <taxon>Magnoliopsida</taxon>
        <taxon>eudicotyledons</taxon>
        <taxon>Gunneridae</taxon>
        <taxon>Pentapetalae</taxon>
        <taxon>rosids</taxon>
        <taxon>fabids</taxon>
        <taxon>Fabales</taxon>
        <taxon>Fabaceae</taxon>
        <taxon>Papilionoideae</taxon>
        <taxon>50 kb inversion clade</taxon>
        <taxon>NPAAA clade</taxon>
        <taxon>indigoferoid/millettioid clade</taxon>
        <taxon>Phaseoleae</taxon>
        <taxon>Vigna</taxon>
    </lineage>
</organism>
<keyword evidence="3" id="KW-1185">Reference proteome</keyword>
<reference evidence="2 3" key="1">
    <citation type="journal article" date="2023" name="Life. Sci Alliance">
        <title>Evolutionary insights into 3D genome organization and epigenetic landscape of Vigna mungo.</title>
        <authorList>
            <person name="Junaid A."/>
            <person name="Singh B."/>
            <person name="Bhatia S."/>
        </authorList>
    </citation>
    <scope>NUCLEOTIDE SEQUENCE [LARGE SCALE GENOMIC DNA]</scope>
    <source>
        <strain evidence="2">Urdbean</strain>
    </source>
</reference>
<feature type="compositionally biased region" description="Basic residues" evidence="1">
    <location>
        <begin position="1"/>
        <end position="15"/>
    </location>
</feature>
<gene>
    <name evidence="2" type="ORF">V8G54_031203</name>
</gene>